<dbReference type="InterPro" id="IPR007805">
    <property type="entry name" value="GvpK"/>
</dbReference>
<dbReference type="PANTHER" id="PTHR40137">
    <property type="entry name" value="PROTEIN GVPK 1"/>
    <property type="match status" value="1"/>
</dbReference>
<evidence type="ECO:0000313" key="6">
    <source>
        <dbReference type="Proteomes" id="UP000316781"/>
    </source>
</evidence>
<dbReference type="GO" id="GO:0012506">
    <property type="term" value="C:vesicle membrane"/>
    <property type="evidence" value="ECO:0007669"/>
    <property type="project" value="InterPro"/>
</dbReference>
<comment type="similarity">
    <text evidence="3">Belongs to the gas vesicle GvpK family.</text>
</comment>
<sequence>MTGVQPRAYPTAAPNEELGRDFEASSPARETLVSLAEALDRLLECGVVVDGNATIGVAGVELIHLDLRLLLASFDTAFPEGPPARSGSPRRPIPRDGPPLSSAIDVRPRFTSKRAPRARLEAVDGPNDVRQEELPKGLLRLVLTLVGLLHELLEKQALRRVEKGVLSDAEIDALGRGLLAQAQEIETLRRLFGLEGEDLALRLGAGAFEPATTEERGVT</sequence>
<evidence type="ECO:0000256" key="1">
    <source>
        <dbReference type="ARBA" id="ARBA00022987"/>
    </source>
</evidence>
<evidence type="ECO:0000256" key="3">
    <source>
        <dbReference type="ARBA" id="ARBA00035659"/>
    </source>
</evidence>
<dbReference type="EMBL" id="VJMF01000125">
    <property type="protein sequence ID" value="TRL22633.1"/>
    <property type="molecule type" value="Genomic_DNA"/>
</dbReference>
<proteinExistence type="inferred from homology"/>
<feature type="region of interest" description="Disordered" evidence="4">
    <location>
        <begin position="1"/>
        <end position="25"/>
    </location>
</feature>
<evidence type="ECO:0000313" key="5">
    <source>
        <dbReference type="EMBL" id="TRL22633.1"/>
    </source>
</evidence>
<feature type="region of interest" description="Disordered" evidence="4">
    <location>
        <begin position="80"/>
        <end position="104"/>
    </location>
</feature>
<protein>
    <recommendedName>
        <fullName evidence="7">Gas vesicle protein K</fullName>
    </recommendedName>
</protein>
<reference evidence="5 6" key="1">
    <citation type="submission" date="2019-07" db="EMBL/GenBank/DDBJ databases">
        <title>Ln-dependent methylotrophs.</title>
        <authorList>
            <person name="Tani A."/>
        </authorList>
    </citation>
    <scope>NUCLEOTIDE SEQUENCE [LARGE SCALE GENOMIC DNA]</scope>
    <source>
        <strain evidence="5 6">SM89A</strain>
    </source>
</reference>
<comment type="caution">
    <text evidence="5">The sequence shown here is derived from an EMBL/GenBank/DDBJ whole genome shotgun (WGS) entry which is preliminary data.</text>
</comment>
<name>A0A549SCR9_METSR</name>
<dbReference type="InterPro" id="IPR000638">
    <property type="entry name" value="Gas-vesicle_GvpA-like"/>
</dbReference>
<dbReference type="Pfam" id="PF05121">
    <property type="entry name" value="GvpK"/>
    <property type="match status" value="1"/>
</dbReference>
<dbReference type="RefSeq" id="WP_142864684.1">
    <property type="nucleotide sequence ID" value="NZ_VJMF01000125.1"/>
</dbReference>
<organism evidence="5 6">
    <name type="scientific">Methylosinus sporium</name>
    <dbReference type="NCBI Taxonomy" id="428"/>
    <lineage>
        <taxon>Bacteria</taxon>
        <taxon>Pseudomonadati</taxon>
        <taxon>Pseudomonadota</taxon>
        <taxon>Alphaproteobacteria</taxon>
        <taxon>Hyphomicrobiales</taxon>
        <taxon>Methylocystaceae</taxon>
        <taxon>Methylosinus</taxon>
    </lineage>
</organism>
<gene>
    <name evidence="5" type="ORF">FM996_21165</name>
</gene>
<dbReference type="GO" id="GO:0031411">
    <property type="term" value="C:gas vesicle"/>
    <property type="evidence" value="ECO:0007669"/>
    <property type="project" value="UniProtKB-SubCell"/>
</dbReference>
<keyword evidence="1" id="KW-0304">Gas vesicle</keyword>
<dbReference type="AlphaFoldDB" id="A0A549SCR9"/>
<evidence type="ECO:0000256" key="2">
    <source>
        <dbReference type="ARBA" id="ARBA00035108"/>
    </source>
</evidence>
<dbReference type="GO" id="GO:0005198">
    <property type="term" value="F:structural molecule activity"/>
    <property type="evidence" value="ECO:0007669"/>
    <property type="project" value="InterPro"/>
</dbReference>
<dbReference type="Pfam" id="PF00741">
    <property type="entry name" value="Gas_vesicle"/>
    <property type="match status" value="1"/>
</dbReference>
<evidence type="ECO:0000256" key="4">
    <source>
        <dbReference type="SAM" id="MobiDB-lite"/>
    </source>
</evidence>
<evidence type="ECO:0008006" key="7">
    <source>
        <dbReference type="Google" id="ProtNLM"/>
    </source>
</evidence>
<comment type="subcellular location">
    <subcellularLocation>
        <location evidence="2">Gas vesicle</location>
    </subcellularLocation>
</comment>
<dbReference type="Proteomes" id="UP000316781">
    <property type="component" value="Unassembled WGS sequence"/>
</dbReference>
<dbReference type="PANTHER" id="PTHR40137:SF2">
    <property type="entry name" value="PROTEIN GVPK 1"/>
    <property type="match status" value="1"/>
</dbReference>
<accession>A0A549SCR9</accession>
<dbReference type="GO" id="GO:0031412">
    <property type="term" value="P:gas vesicle organization"/>
    <property type="evidence" value="ECO:0007669"/>
    <property type="project" value="InterPro"/>
</dbReference>